<name>A0A3M7QN21_BRAPC</name>
<evidence type="ECO:0000313" key="2">
    <source>
        <dbReference type="Proteomes" id="UP000276133"/>
    </source>
</evidence>
<reference evidence="1 2" key="1">
    <citation type="journal article" date="2018" name="Sci. Rep.">
        <title>Genomic signatures of local adaptation to the degree of environmental predictability in rotifers.</title>
        <authorList>
            <person name="Franch-Gras L."/>
            <person name="Hahn C."/>
            <person name="Garcia-Roger E.M."/>
            <person name="Carmona M.J."/>
            <person name="Serra M."/>
            <person name="Gomez A."/>
        </authorList>
    </citation>
    <scope>NUCLEOTIDE SEQUENCE [LARGE SCALE GENOMIC DNA]</scope>
    <source>
        <strain evidence="1">HYR1</strain>
    </source>
</reference>
<dbReference type="EMBL" id="REGN01005640">
    <property type="protein sequence ID" value="RNA12673.1"/>
    <property type="molecule type" value="Genomic_DNA"/>
</dbReference>
<sequence>VFFDKLESGLGLGIFQHLIHFLKQRIIQFKTNLLQKLSIFLLSLSIRVHEFGADSLSLVTRNLILNKFYVVLLTKFQMKID</sequence>
<accession>A0A3M7QN21</accession>
<organism evidence="1 2">
    <name type="scientific">Brachionus plicatilis</name>
    <name type="common">Marine rotifer</name>
    <name type="synonym">Brachionus muelleri</name>
    <dbReference type="NCBI Taxonomy" id="10195"/>
    <lineage>
        <taxon>Eukaryota</taxon>
        <taxon>Metazoa</taxon>
        <taxon>Spiralia</taxon>
        <taxon>Gnathifera</taxon>
        <taxon>Rotifera</taxon>
        <taxon>Eurotatoria</taxon>
        <taxon>Monogononta</taxon>
        <taxon>Pseudotrocha</taxon>
        <taxon>Ploima</taxon>
        <taxon>Brachionidae</taxon>
        <taxon>Brachionus</taxon>
    </lineage>
</organism>
<comment type="caution">
    <text evidence="1">The sequence shown here is derived from an EMBL/GenBank/DDBJ whole genome shotgun (WGS) entry which is preliminary data.</text>
</comment>
<proteinExistence type="predicted"/>
<dbReference type="Proteomes" id="UP000276133">
    <property type="component" value="Unassembled WGS sequence"/>
</dbReference>
<gene>
    <name evidence="1" type="ORF">BpHYR1_050606</name>
</gene>
<keyword evidence="2" id="KW-1185">Reference proteome</keyword>
<dbReference type="AlphaFoldDB" id="A0A3M7QN21"/>
<evidence type="ECO:0000313" key="1">
    <source>
        <dbReference type="EMBL" id="RNA12673.1"/>
    </source>
</evidence>
<feature type="non-terminal residue" evidence="1">
    <location>
        <position position="1"/>
    </location>
</feature>
<protein>
    <submittedName>
        <fullName evidence="1">Uncharacterized protein</fullName>
    </submittedName>
</protein>